<reference evidence="1 2" key="1">
    <citation type="submission" date="2024-03" db="EMBL/GenBank/DDBJ databases">
        <title>Complete genome sequence of the green alga Chloropicon roscoffensis RCC1871.</title>
        <authorList>
            <person name="Lemieux C."/>
            <person name="Pombert J.-F."/>
            <person name="Otis C."/>
            <person name="Turmel M."/>
        </authorList>
    </citation>
    <scope>NUCLEOTIDE SEQUENCE [LARGE SCALE GENOMIC DNA]</scope>
    <source>
        <strain evidence="1 2">RCC1871</strain>
    </source>
</reference>
<evidence type="ECO:0008006" key="3">
    <source>
        <dbReference type="Google" id="ProtNLM"/>
    </source>
</evidence>
<sequence length="465" mass="51581">MGGRGLSISRRRVAGQRCPLILAAAALLLLCSLIRGFKIHQALDQTQTSRVFSHQQQVQAVEGEAYDLDFVEEAPATPAISIVRSSPAITNSTTWQAVVECQGDVAEENVLVQSVAHKVEGEWRALSLKSRRGTRLRVTRLSKHVSKVEFSNVREGIYTAALSCEAEGTTLTLHWEVDTTPPSSTEILSGPKKLSDDSNPAFTVASKSEASTDSYLVEYSIDGAEWRIAEGPQTSKSDDAFRIRLPDISEGPHKVLFRARDLAGNLAAAQQPAQYSWPPDCKIEGPANVTNVTSAELQIACSEPYNLICDVDGKVLNKNDEKLLHGRSAFHLRGLDEGRHRLRCIAKDALGNARNVTYSWVVDTLGPPSSKFTRTPPKQSKRKRQVFRIECSERDCAYWISIDTRAWRRLRTREGEVKVRKTGPTEADVEFTLRLGAGYHTVRIRASDQAGNEEESPSEYEFVQF</sequence>
<accession>A0AAX4PDP8</accession>
<dbReference type="EMBL" id="CP151508">
    <property type="protein sequence ID" value="WZN63886.1"/>
    <property type="molecule type" value="Genomic_DNA"/>
</dbReference>
<dbReference type="AlphaFoldDB" id="A0AAX4PDP8"/>
<proteinExistence type="predicted"/>
<evidence type="ECO:0000313" key="2">
    <source>
        <dbReference type="Proteomes" id="UP001472866"/>
    </source>
</evidence>
<keyword evidence="2" id="KW-1185">Reference proteome</keyword>
<name>A0AAX4PDP8_9CHLO</name>
<protein>
    <recommendedName>
        <fullName evidence="3">Ig-like domain-containing protein</fullName>
    </recommendedName>
</protein>
<gene>
    <name evidence="1" type="ORF">HKI87_08g54390</name>
</gene>
<organism evidence="1 2">
    <name type="scientific">Chloropicon roscoffensis</name>
    <dbReference type="NCBI Taxonomy" id="1461544"/>
    <lineage>
        <taxon>Eukaryota</taxon>
        <taxon>Viridiplantae</taxon>
        <taxon>Chlorophyta</taxon>
        <taxon>Chloropicophyceae</taxon>
        <taxon>Chloropicales</taxon>
        <taxon>Chloropicaceae</taxon>
        <taxon>Chloropicon</taxon>
    </lineage>
</organism>
<evidence type="ECO:0000313" key="1">
    <source>
        <dbReference type="EMBL" id="WZN63886.1"/>
    </source>
</evidence>
<dbReference type="Proteomes" id="UP001472866">
    <property type="component" value="Chromosome 08"/>
</dbReference>